<keyword evidence="1" id="KW-0175">Coiled coil</keyword>
<keyword evidence="5" id="KW-1185">Reference proteome</keyword>
<feature type="compositionally biased region" description="Low complexity" evidence="2">
    <location>
        <begin position="251"/>
        <end position="272"/>
    </location>
</feature>
<feature type="chain" id="PRO_5045516710" evidence="3">
    <location>
        <begin position="26"/>
        <end position="332"/>
    </location>
</feature>
<accession>A0ABN9VT14</accession>
<evidence type="ECO:0000256" key="3">
    <source>
        <dbReference type="SAM" id="SignalP"/>
    </source>
</evidence>
<proteinExistence type="predicted"/>
<feature type="compositionally biased region" description="Polar residues" evidence="2">
    <location>
        <begin position="36"/>
        <end position="59"/>
    </location>
</feature>
<feature type="region of interest" description="Disordered" evidence="2">
    <location>
        <begin position="36"/>
        <end position="69"/>
    </location>
</feature>
<feature type="compositionally biased region" description="Basic and acidic residues" evidence="2">
    <location>
        <begin position="60"/>
        <end position="69"/>
    </location>
</feature>
<dbReference type="EMBL" id="CAUYUJ010017516">
    <property type="protein sequence ID" value="CAK0875458.1"/>
    <property type="molecule type" value="Genomic_DNA"/>
</dbReference>
<sequence>MRKLASLGTIMQMLFLASCVVGPKAKDKELAALRKQVQQLSRTRPTENVQQSPPQSDAATTKDDAQSKQHELEALEQVVASLELAAKVKGVAPQTVVGYEEAQTSLRKLRQEIHDAKPLGAQVHGIGNKIQKADQQIAKLKATIESEEQAIAEKQALLVDFKQQLETKEKARVQMQREQMELLRTRTSEQVTHAPEGSDQAVFDTFTASLEQLQSPVQSLGGGAQLAASCAQFVEPWLEQVRKQRTEQQEQLRAQQQQPQQQQRPPETSQQQAEQPVRPECFDMPVPEDMDLEDLRTFVADAGMEASADEAELRAQAKRQLDSCQKLLAKKP</sequence>
<reference evidence="4" key="1">
    <citation type="submission" date="2023-10" db="EMBL/GenBank/DDBJ databases">
        <authorList>
            <person name="Chen Y."/>
            <person name="Shah S."/>
            <person name="Dougan E. K."/>
            <person name="Thang M."/>
            <person name="Chan C."/>
        </authorList>
    </citation>
    <scope>NUCLEOTIDE SEQUENCE [LARGE SCALE GENOMIC DNA]</scope>
</reference>
<feature type="coiled-coil region" evidence="1">
    <location>
        <begin position="130"/>
        <end position="178"/>
    </location>
</feature>
<evidence type="ECO:0000256" key="1">
    <source>
        <dbReference type="SAM" id="Coils"/>
    </source>
</evidence>
<dbReference type="PROSITE" id="PS51257">
    <property type="entry name" value="PROKAR_LIPOPROTEIN"/>
    <property type="match status" value="1"/>
</dbReference>
<feature type="region of interest" description="Disordered" evidence="2">
    <location>
        <begin position="245"/>
        <end position="287"/>
    </location>
</feature>
<evidence type="ECO:0000313" key="5">
    <source>
        <dbReference type="Proteomes" id="UP001189429"/>
    </source>
</evidence>
<evidence type="ECO:0000256" key="2">
    <source>
        <dbReference type="SAM" id="MobiDB-lite"/>
    </source>
</evidence>
<organism evidence="4 5">
    <name type="scientific">Prorocentrum cordatum</name>
    <dbReference type="NCBI Taxonomy" id="2364126"/>
    <lineage>
        <taxon>Eukaryota</taxon>
        <taxon>Sar</taxon>
        <taxon>Alveolata</taxon>
        <taxon>Dinophyceae</taxon>
        <taxon>Prorocentrales</taxon>
        <taxon>Prorocentraceae</taxon>
        <taxon>Prorocentrum</taxon>
    </lineage>
</organism>
<keyword evidence="3" id="KW-0732">Signal</keyword>
<feature type="signal peptide" evidence="3">
    <location>
        <begin position="1"/>
        <end position="25"/>
    </location>
</feature>
<dbReference type="Proteomes" id="UP001189429">
    <property type="component" value="Unassembled WGS sequence"/>
</dbReference>
<name>A0ABN9VT14_9DINO</name>
<comment type="caution">
    <text evidence="4">The sequence shown here is derived from an EMBL/GenBank/DDBJ whole genome shotgun (WGS) entry which is preliminary data.</text>
</comment>
<protein>
    <submittedName>
        <fullName evidence="4">Uncharacterized protein</fullName>
    </submittedName>
</protein>
<evidence type="ECO:0000313" key="4">
    <source>
        <dbReference type="EMBL" id="CAK0875458.1"/>
    </source>
</evidence>
<gene>
    <name evidence="4" type="ORF">PCOR1329_LOCUS60134</name>
</gene>